<evidence type="ECO:0000313" key="8">
    <source>
        <dbReference type="EMBL" id="RGY09742.1"/>
    </source>
</evidence>
<evidence type="ECO:0000256" key="3">
    <source>
        <dbReference type="ARBA" id="ARBA00022729"/>
    </source>
</evidence>
<keyword evidence="4" id="KW-0472">Membrane</keyword>
<dbReference type="Gene3D" id="1.25.40.390">
    <property type="match status" value="1"/>
</dbReference>
<reference evidence="8 9" key="1">
    <citation type="submission" date="2018-08" db="EMBL/GenBank/DDBJ databases">
        <title>A genome reference for cultivated species of the human gut microbiota.</title>
        <authorList>
            <person name="Zou Y."/>
            <person name="Xue W."/>
            <person name="Luo G."/>
        </authorList>
    </citation>
    <scope>NUCLEOTIDE SEQUENCE [LARGE SCALE GENOMIC DNA]</scope>
    <source>
        <strain evidence="8 9">OF03-11</strain>
    </source>
</reference>
<dbReference type="SUPFAM" id="SSF48452">
    <property type="entry name" value="TPR-like"/>
    <property type="match status" value="1"/>
</dbReference>
<dbReference type="Proteomes" id="UP000284434">
    <property type="component" value="Unassembled WGS sequence"/>
</dbReference>
<evidence type="ECO:0000313" key="9">
    <source>
        <dbReference type="Proteomes" id="UP000284434"/>
    </source>
</evidence>
<evidence type="ECO:0000256" key="5">
    <source>
        <dbReference type="ARBA" id="ARBA00023237"/>
    </source>
</evidence>
<keyword evidence="3" id="KW-0732">Signal</keyword>
<evidence type="ECO:0000256" key="1">
    <source>
        <dbReference type="ARBA" id="ARBA00004442"/>
    </source>
</evidence>
<proteinExistence type="inferred from homology"/>
<feature type="domain" description="RagB/SusD" evidence="6">
    <location>
        <begin position="301"/>
        <end position="497"/>
    </location>
</feature>
<accession>A0A413IGK8</accession>
<gene>
    <name evidence="8" type="ORF">DXA53_00100</name>
</gene>
<dbReference type="AlphaFoldDB" id="A0A413IGK8"/>
<dbReference type="PROSITE" id="PS51257">
    <property type="entry name" value="PROKAR_LIPOPROTEIN"/>
    <property type="match status" value="1"/>
</dbReference>
<evidence type="ECO:0000256" key="2">
    <source>
        <dbReference type="ARBA" id="ARBA00006275"/>
    </source>
</evidence>
<protein>
    <submittedName>
        <fullName evidence="8">RagB/SusD family nutrient uptake outer membrane protein</fullName>
    </submittedName>
</protein>
<dbReference type="EMBL" id="QSCO01000001">
    <property type="protein sequence ID" value="RGY09742.1"/>
    <property type="molecule type" value="Genomic_DNA"/>
</dbReference>
<sequence>MIMKKYFRNIAVGGLVLLTGCNNFLDVVPDDRTEINTTEKLAKLVADAYPKASYAAMLNSRVDFVTDKGSGKQENNSNTDPFFWRDVEDETQDTPTWFWRKFYYSIAEVNHALKAAEEMGAPKEQEPYIAEAKMIRSFSHFMLVSLFAKFYDKDSDNSSPGVPYVTEPETVALAKYDRETVAKTYEKIEKDLIESIDKLGSDAIYTVPRYHFTRAAANAYASRFYLYKGDWGKVITYASKVFPMPSVFVGQEGAKNVSDRDNANIYAKNNFQPWLTTYAVAPGSSDVKIAYTKSDNTSNLLLTEMSSRMSRYANTWRYGCVKSDLEQTLTSSALNVTGGQWAYRNWYSGDNYYVPKYYELFIKTDINASSGIIYTIFPTFRNEEVLLNRAEAYVMLEDYEKALADLNIFCRQRIKNYNEEKHVITEQTVVKFYNAALSNEDHFMKKYNAYGSASWSDVKKALILCILDFRRNEFMWEGLRWWDMMRYRIPITHTTKEGDSNTLYPGDDRWLLQLPETAELADVQLNPRSNFLSRQW</sequence>
<dbReference type="InterPro" id="IPR012944">
    <property type="entry name" value="SusD_RagB_dom"/>
</dbReference>
<dbReference type="InterPro" id="IPR011990">
    <property type="entry name" value="TPR-like_helical_dom_sf"/>
</dbReference>
<evidence type="ECO:0000259" key="6">
    <source>
        <dbReference type="Pfam" id="PF07980"/>
    </source>
</evidence>
<feature type="domain" description="SusD-like N-terminal" evidence="7">
    <location>
        <begin position="23"/>
        <end position="226"/>
    </location>
</feature>
<keyword evidence="5" id="KW-0998">Cell outer membrane</keyword>
<evidence type="ECO:0000259" key="7">
    <source>
        <dbReference type="Pfam" id="PF14322"/>
    </source>
</evidence>
<name>A0A413IGK8_9BACT</name>
<dbReference type="Pfam" id="PF14322">
    <property type="entry name" value="SusD-like_3"/>
    <property type="match status" value="1"/>
</dbReference>
<dbReference type="GO" id="GO:0009279">
    <property type="term" value="C:cell outer membrane"/>
    <property type="evidence" value="ECO:0007669"/>
    <property type="project" value="UniProtKB-SubCell"/>
</dbReference>
<organism evidence="8 9">
    <name type="scientific">Odoribacter splanchnicus</name>
    <dbReference type="NCBI Taxonomy" id="28118"/>
    <lineage>
        <taxon>Bacteria</taxon>
        <taxon>Pseudomonadati</taxon>
        <taxon>Bacteroidota</taxon>
        <taxon>Bacteroidia</taxon>
        <taxon>Bacteroidales</taxon>
        <taxon>Odoribacteraceae</taxon>
        <taxon>Odoribacter</taxon>
    </lineage>
</organism>
<dbReference type="Pfam" id="PF07980">
    <property type="entry name" value="SusD_RagB"/>
    <property type="match status" value="1"/>
</dbReference>
<dbReference type="InterPro" id="IPR033985">
    <property type="entry name" value="SusD-like_N"/>
</dbReference>
<comment type="similarity">
    <text evidence="2">Belongs to the SusD family.</text>
</comment>
<comment type="subcellular location">
    <subcellularLocation>
        <location evidence="1">Cell outer membrane</location>
    </subcellularLocation>
</comment>
<comment type="caution">
    <text evidence="8">The sequence shown here is derived from an EMBL/GenBank/DDBJ whole genome shotgun (WGS) entry which is preliminary data.</text>
</comment>
<evidence type="ECO:0000256" key="4">
    <source>
        <dbReference type="ARBA" id="ARBA00023136"/>
    </source>
</evidence>